<dbReference type="Gene3D" id="3.20.20.150">
    <property type="entry name" value="Divalent-metal-dependent TIM barrel enzymes"/>
    <property type="match status" value="1"/>
</dbReference>
<accession>A0A016UI75</accession>
<dbReference type="InterPro" id="IPR036237">
    <property type="entry name" value="Xyl_isomerase-like_sf"/>
</dbReference>
<dbReference type="GO" id="GO:0003677">
    <property type="term" value="F:DNA binding"/>
    <property type="evidence" value="ECO:0007669"/>
    <property type="project" value="InterPro"/>
</dbReference>
<dbReference type="GO" id="GO:0003906">
    <property type="term" value="F:DNA-(apurinic or apyrimidinic site) endonuclease activity"/>
    <property type="evidence" value="ECO:0007669"/>
    <property type="project" value="TreeGrafter"/>
</dbReference>
<organism evidence="2 3">
    <name type="scientific">Ancylostoma ceylanicum</name>
    <dbReference type="NCBI Taxonomy" id="53326"/>
    <lineage>
        <taxon>Eukaryota</taxon>
        <taxon>Metazoa</taxon>
        <taxon>Ecdysozoa</taxon>
        <taxon>Nematoda</taxon>
        <taxon>Chromadorea</taxon>
        <taxon>Rhabditida</taxon>
        <taxon>Rhabditina</taxon>
        <taxon>Rhabditomorpha</taxon>
        <taxon>Strongyloidea</taxon>
        <taxon>Ancylostomatidae</taxon>
        <taxon>Ancylostomatinae</taxon>
        <taxon>Ancylostoma</taxon>
    </lineage>
</organism>
<dbReference type="PANTHER" id="PTHR21445">
    <property type="entry name" value="ENDONUCLEASE IV ENDODEOXYRIBONUCLEASE IV"/>
    <property type="match status" value="1"/>
</dbReference>
<dbReference type="GO" id="GO:0005634">
    <property type="term" value="C:nucleus"/>
    <property type="evidence" value="ECO:0007669"/>
    <property type="project" value="TreeGrafter"/>
</dbReference>
<dbReference type="PANTHER" id="PTHR21445:SF0">
    <property type="entry name" value="APURINIC-APYRIMIDINIC ENDONUCLEASE"/>
    <property type="match status" value="1"/>
</dbReference>
<dbReference type="GO" id="GO:0008081">
    <property type="term" value="F:phosphoric diester hydrolase activity"/>
    <property type="evidence" value="ECO:0007669"/>
    <property type="project" value="TreeGrafter"/>
</dbReference>
<dbReference type="GO" id="GO:0005739">
    <property type="term" value="C:mitochondrion"/>
    <property type="evidence" value="ECO:0007669"/>
    <property type="project" value="TreeGrafter"/>
</dbReference>
<feature type="compositionally biased region" description="Basic and acidic residues" evidence="1">
    <location>
        <begin position="85"/>
        <end position="110"/>
    </location>
</feature>
<keyword evidence="3" id="KW-1185">Reference proteome</keyword>
<comment type="caution">
    <text evidence="2">The sequence shown here is derived from an EMBL/GenBank/DDBJ whole genome shotgun (WGS) entry which is preliminary data.</text>
</comment>
<protein>
    <submittedName>
        <fullName evidence="2">Uncharacterized protein</fullName>
    </submittedName>
</protein>
<reference evidence="3" key="1">
    <citation type="journal article" date="2015" name="Nat. Genet.">
        <title>The genome and transcriptome of the zoonotic hookworm Ancylostoma ceylanicum identify infection-specific gene families.</title>
        <authorList>
            <person name="Schwarz E.M."/>
            <person name="Hu Y."/>
            <person name="Antoshechkin I."/>
            <person name="Miller M.M."/>
            <person name="Sternberg P.W."/>
            <person name="Aroian R.V."/>
        </authorList>
    </citation>
    <scope>NUCLEOTIDE SEQUENCE</scope>
    <source>
        <strain evidence="3">HY135</strain>
    </source>
</reference>
<evidence type="ECO:0000256" key="1">
    <source>
        <dbReference type="SAM" id="MobiDB-lite"/>
    </source>
</evidence>
<dbReference type="OrthoDB" id="7663182at2759"/>
<feature type="region of interest" description="Disordered" evidence="1">
    <location>
        <begin position="1"/>
        <end position="158"/>
    </location>
</feature>
<dbReference type="GO" id="GO:0006284">
    <property type="term" value="P:base-excision repair"/>
    <property type="evidence" value="ECO:0007669"/>
    <property type="project" value="TreeGrafter"/>
</dbReference>
<sequence length="240" mass="26471">MTRARASKPQGKSTLQKTEDKKIKEEQIDPELESQVKKEAIDTLQDEGNGELDKGDVKSPAPLKRTKRQAKTTKGNKRTVAPAEVKVECEEDANIKSEAVDEGDTKEGVKSKRRRKQGAESNESRGVLQEISTQDEKGEAIKTERKTRPKTVKTGESEIQRNSRLTIGAKVLASGANSKKCLGSHVSAAGGLEQAIYNACAEGNRCLAMFVRNQRQWNSKPMDDATVERWNAALEVCVLY</sequence>
<dbReference type="EMBL" id="JARK01001375">
    <property type="protein sequence ID" value="EYC14900.1"/>
    <property type="molecule type" value="Genomic_DNA"/>
</dbReference>
<feature type="compositionally biased region" description="Basic residues" evidence="1">
    <location>
        <begin position="64"/>
        <end position="77"/>
    </location>
</feature>
<dbReference type="Proteomes" id="UP000024635">
    <property type="component" value="Unassembled WGS sequence"/>
</dbReference>
<evidence type="ECO:0000313" key="2">
    <source>
        <dbReference type="EMBL" id="EYC14900.1"/>
    </source>
</evidence>
<dbReference type="InterPro" id="IPR001719">
    <property type="entry name" value="AP_endonuc_2"/>
</dbReference>
<gene>
    <name evidence="2" type="primary">Acey_s0039.g74</name>
    <name evidence="2" type="ORF">Y032_0039g74</name>
</gene>
<dbReference type="GO" id="GO:0008270">
    <property type="term" value="F:zinc ion binding"/>
    <property type="evidence" value="ECO:0007669"/>
    <property type="project" value="InterPro"/>
</dbReference>
<evidence type="ECO:0000313" key="3">
    <source>
        <dbReference type="Proteomes" id="UP000024635"/>
    </source>
</evidence>
<dbReference type="SUPFAM" id="SSF51658">
    <property type="entry name" value="Xylose isomerase-like"/>
    <property type="match status" value="1"/>
</dbReference>
<name>A0A016UI75_9BILA</name>
<dbReference type="STRING" id="53326.A0A016UI75"/>
<feature type="compositionally biased region" description="Basic and acidic residues" evidence="1">
    <location>
        <begin position="17"/>
        <end position="27"/>
    </location>
</feature>
<proteinExistence type="predicted"/>
<feature type="compositionally biased region" description="Basic and acidic residues" evidence="1">
    <location>
        <begin position="134"/>
        <end position="146"/>
    </location>
</feature>
<dbReference type="AlphaFoldDB" id="A0A016UI75"/>